<feature type="domain" description="Aminoglycoside phosphotransferase" evidence="1">
    <location>
        <begin position="27"/>
        <end position="231"/>
    </location>
</feature>
<dbReference type="OrthoDB" id="9812495at2"/>
<protein>
    <submittedName>
        <fullName evidence="2">Aminoglycoside phosphotransferase</fullName>
    </submittedName>
</protein>
<dbReference type="Proteomes" id="UP000247459">
    <property type="component" value="Unassembled WGS sequence"/>
</dbReference>
<sequence length="297" mass="34215">MTIELSRMNWIQLDESLRLMMKGGYEVIPLSPGLEADVMKIVLDDQPYVLKIWNKDSKPNVGNQYKLLSKLLHNGIRVSTPYGWGRDEEHNQVLLTSYDGVPVTELTSSKLAHLAQNLMEVHRYPLNEAGTGEDGAYISRYDFVGYFFPSIELYEDINTHLSHLLQSVQLRQDCLIHGDYNLGNILEMEDDYTIIDWTNGQLGDPRYDVAWSVFLITIYSGESYGESYCAEFRRIASYSLEDEKVFEAIACLRWILLSRVGDVPLGPKVMQRVHRISIHNPYLHEDLLQWRYDAKGS</sequence>
<organism evidence="2 3">
    <name type="scientific">Paenibacillus illinoisensis</name>
    <dbReference type="NCBI Taxonomy" id="59845"/>
    <lineage>
        <taxon>Bacteria</taxon>
        <taxon>Bacillati</taxon>
        <taxon>Bacillota</taxon>
        <taxon>Bacilli</taxon>
        <taxon>Bacillales</taxon>
        <taxon>Paenibacillaceae</taxon>
        <taxon>Paenibacillus</taxon>
    </lineage>
</organism>
<evidence type="ECO:0000259" key="1">
    <source>
        <dbReference type="Pfam" id="PF01636"/>
    </source>
</evidence>
<dbReference type="AlphaFoldDB" id="A0A2W0CPS1"/>
<accession>A0A2W0CPS1</accession>
<dbReference type="EMBL" id="PRLG01000011">
    <property type="protein sequence ID" value="PYY30165.1"/>
    <property type="molecule type" value="Genomic_DNA"/>
</dbReference>
<name>A0A2W0CPS1_9BACL</name>
<proteinExistence type="predicted"/>
<gene>
    <name evidence="2" type="ORF">PIL02S_01443</name>
</gene>
<dbReference type="Gene3D" id="3.90.1200.10">
    <property type="match status" value="1"/>
</dbReference>
<dbReference type="GO" id="GO:0016740">
    <property type="term" value="F:transferase activity"/>
    <property type="evidence" value="ECO:0007669"/>
    <property type="project" value="UniProtKB-KW"/>
</dbReference>
<dbReference type="InterPro" id="IPR011009">
    <property type="entry name" value="Kinase-like_dom_sf"/>
</dbReference>
<dbReference type="RefSeq" id="WP_110757168.1">
    <property type="nucleotide sequence ID" value="NZ_PRLG01000011.1"/>
</dbReference>
<reference evidence="2 3" key="1">
    <citation type="submission" date="2018-01" db="EMBL/GenBank/DDBJ databases">
        <title>Genome sequence of the PGP bacterium Paenibacillus illinoisensis E3.</title>
        <authorList>
            <person name="Rolli E."/>
            <person name="Marasco R."/>
            <person name="Bessem C."/>
            <person name="Michoud G."/>
            <person name="Gaiarsa S."/>
            <person name="Borin S."/>
            <person name="Daffonchio D."/>
        </authorList>
    </citation>
    <scope>NUCLEOTIDE SEQUENCE [LARGE SCALE GENOMIC DNA]</scope>
    <source>
        <strain evidence="2 3">E3</strain>
    </source>
</reference>
<keyword evidence="2" id="KW-0808">Transferase</keyword>
<evidence type="ECO:0000313" key="3">
    <source>
        <dbReference type="Proteomes" id="UP000247459"/>
    </source>
</evidence>
<evidence type="ECO:0000313" key="2">
    <source>
        <dbReference type="EMBL" id="PYY30165.1"/>
    </source>
</evidence>
<comment type="caution">
    <text evidence="2">The sequence shown here is derived from an EMBL/GenBank/DDBJ whole genome shotgun (WGS) entry which is preliminary data.</text>
</comment>
<dbReference type="InterPro" id="IPR002575">
    <property type="entry name" value="Aminoglycoside_PTrfase"/>
</dbReference>
<dbReference type="Pfam" id="PF01636">
    <property type="entry name" value="APH"/>
    <property type="match status" value="1"/>
</dbReference>
<dbReference type="SUPFAM" id="SSF56112">
    <property type="entry name" value="Protein kinase-like (PK-like)"/>
    <property type="match status" value="1"/>
</dbReference>